<proteinExistence type="predicted"/>
<sequence>MEQLTVIFLLSLPVKVKHVLKTQPRNDNRLKPQVFNGNVITYDACSFCIWLLSAGQKDRLELILVTWTFSLLYDIMPAGVGANEEVDEGEKWRQSENKQYKLHHYTPHTLIYLCLLDEGNNKVFFGLAFDNKCLELLNNLKIRGLILEIWN</sequence>
<evidence type="ECO:0000313" key="1">
    <source>
        <dbReference type="EMBL" id="KZT04725.1"/>
    </source>
</evidence>
<name>A0A165DER3_9APHY</name>
<reference evidence="1 2" key="1">
    <citation type="journal article" date="2016" name="Mol. Biol. Evol.">
        <title>Comparative Genomics of Early-Diverging Mushroom-Forming Fungi Provides Insights into the Origins of Lignocellulose Decay Capabilities.</title>
        <authorList>
            <person name="Nagy L.G."/>
            <person name="Riley R."/>
            <person name="Tritt A."/>
            <person name="Adam C."/>
            <person name="Daum C."/>
            <person name="Floudas D."/>
            <person name="Sun H."/>
            <person name="Yadav J.S."/>
            <person name="Pangilinan J."/>
            <person name="Larsson K.H."/>
            <person name="Matsuura K."/>
            <person name="Barry K."/>
            <person name="Labutti K."/>
            <person name="Kuo R."/>
            <person name="Ohm R.A."/>
            <person name="Bhattacharya S.S."/>
            <person name="Shirouzu T."/>
            <person name="Yoshinaga Y."/>
            <person name="Martin F.M."/>
            <person name="Grigoriev I.V."/>
            <person name="Hibbett D.S."/>
        </authorList>
    </citation>
    <scope>NUCLEOTIDE SEQUENCE [LARGE SCALE GENOMIC DNA]</scope>
    <source>
        <strain evidence="1 2">93-53</strain>
    </source>
</reference>
<keyword evidence="2" id="KW-1185">Reference proteome</keyword>
<dbReference type="GeneID" id="63824165"/>
<dbReference type="RefSeq" id="XP_040762465.1">
    <property type="nucleotide sequence ID" value="XM_040907136.1"/>
</dbReference>
<organism evidence="1 2">
    <name type="scientific">Laetiporus sulphureus 93-53</name>
    <dbReference type="NCBI Taxonomy" id="1314785"/>
    <lineage>
        <taxon>Eukaryota</taxon>
        <taxon>Fungi</taxon>
        <taxon>Dikarya</taxon>
        <taxon>Basidiomycota</taxon>
        <taxon>Agaricomycotina</taxon>
        <taxon>Agaricomycetes</taxon>
        <taxon>Polyporales</taxon>
        <taxon>Laetiporus</taxon>
    </lineage>
</organism>
<protein>
    <submittedName>
        <fullName evidence="1">Uncharacterized protein</fullName>
    </submittedName>
</protein>
<gene>
    <name evidence="1" type="ORF">LAESUDRAFT_715295</name>
</gene>
<accession>A0A165DER3</accession>
<dbReference type="EMBL" id="KV427634">
    <property type="protein sequence ID" value="KZT04725.1"/>
    <property type="molecule type" value="Genomic_DNA"/>
</dbReference>
<dbReference type="InParanoid" id="A0A165DER3"/>
<dbReference type="AlphaFoldDB" id="A0A165DER3"/>
<dbReference type="Proteomes" id="UP000076871">
    <property type="component" value="Unassembled WGS sequence"/>
</dbReference>
<dbReference type="OrthoDB" id="2744058at2759"/>
<evidence type="ECO:0000313" key="2">
    <source>
        <dbReference type="Proteomes" id="UP000076871"/>
    </source>
</evidence>